<dbReference type="PANTHER" id="PTHR45711">
    <property type="entry name" value="CHLORIDE CHANNEL PROTEIN"/>
    <property type="match status" value="1"/>
</dbReference>
<evidence type="ECO:0000256" key="2">
    <source>
        <dbReference type="ARBA" id="ARBA00022448"/>
    </source>
</evidence>
<evidence type="ECO:0000313" key="12">
    <source>
        <dbReference type="Proteomes" id="UP000070444"/>
    </source>
</evidence>
<keyword evidence="3" id="KW-0812">Transmembrane</keyword>
<dbReference type="OMA" id="MFLKINM"/>
<feature type="domain" description="CBS" evidence="10">
    <location>
        <begin position="634"/>
        <end position="689"/>
    </location>
</feature>
<accession>A0A137NYC0</accession>
<evidence type="ECO:0000313" key="11">
    <source>
        <dbReference type="EMBL" id="KXN67776.1"/>
    </source>
</evidence>
<evidence type="ECO:0000256" key="7">
    <source>
        <dbReference type="ARBA" id="ARBA00023214"/>
    </source>
</evidence>
<dbReference type="PROSITE" id="PS51371">
    <property type="entry name" value="CBS"/>
    <property type="match status" value="2"/>
</dbReference>
<keyword evidence="4" id="KW-1133">Transmembrane helix</keyword>
<protein>
    <recommendedName>
        <fullName evidence="9">Chloride channel protein</fullName>
    </recommendedName>
</protein>
<dbReference type="SUPFAM" id="SSF54631">
    <property type="entry name" value="CBS-domain pair"/>
    <property type="match status" value="1"/>
</dbReference>
<evidence type="ECO:0000256" key="4">
    <source>
        <dbReference type="ARBA" id="ARBA00022989"/>
    </source>
</evidence>
<dbReference type="InterPro" id="IPR046342">
    <property type="entry name" value="CBS_dom_sf"/>
</dbReference>
<dbReference type="InterPro" id="IPR000644">
    <property type="entry name" value="CBS_dom"/>
</dbReference>
<dbReference type="PANTHER" id="PTHR45711:SF9">
    <property type="entry name" value="ANION_PROTON EXCHANGE TRANSPORTER GEF1"/>
    <property type="match status" value="1"/>
</dbReference>
<dbReference type="OrthoDB" id="44789at2759"/>
<dbReference type="GO" id="GO:0005797">
    <property type="term" value="C:Golgi medial cisterna"/>
    <property type="evidence" value="ECO:0007669"/>
    <property type="project" value="EnsemblFungi"/>
</dbReference>
<dbReference type="EMBL" id="KQ964613">
    <property type="protein sequence ID" value="KXN67776.1"/>
    <property type="molecule type" value="Genomic_DNA"/>
</dbReference>
<dbReference type="Pfam" id="PF00654">
    <property type="entry name" value="Voltage_CLC"/>
    <property type="match status" value="1"/>
</dbReference>
<dbReference type="PRINTS" id="PR00762">
    <property type="entry name" value="CLCHANNEL"/>
</dbReference>
<dbReference type="GO" id="GO:0005886">
    <property type="term" value="C:plasma membrane"/>
    <property type="evidence" value="ECO:0007669"/>
    <property type="project" value="EnsemblFungi"/>
</dbReference>
<dbReference type="GO" id="GO:0006879">
    <property type="term" value="P:intracellular iron ion homeostasis"/>
    <property type="evidence" value="ECO:0007669"/>
    <property type="project" value="EnsemblFungi"/>
</dbReference>
<keyword evidence="2 9" id="KW-0813">Transport</keyword>
<evidence type="ECO:0000256" key="6">
    <source>
        <dbReference type="ARBA" id="ARBA00023136"/>
    </source>
</evidence>
<keyword evidence="8" id="KW-0129">CBS domain</keyword>
<dbReference type="AlphaFoldDB" id="A0A137NYC0"/>
<name>A0A137NYC0_CONC2</name>
<dbReference type="GO" id="GO:0006878">
    <property type="term" value="P:intracellular copper ion homeostasis"/>
    <property type="evidence" value="ECO:0007669"/>
    <property type="project" value="EnsemblFungi"/>
</dbReference>
<dbReference type="SUPFAM" id="SSF81340">
    <property type="entry name" value="Clc chloride channel"/>
    <property type="match status" value="1"/>
</dbReference>
<evidence type="ECO:0000256" key="9">
    <source>
        <dbReference type="RuleBase" id="RU361221"/>
    </source>
</evidence>
<dbReference type="SMART" id="SM00116">
    <property type="entry name" value="CBS"/>
    <property type="match status" value="2"/>
</dbReference>
<dbReference type="GO" id="GO:0000324">
    <property type="term" value="C:fungal-type vacuole"/>
    <property type="evidence" value="ECO:0007669"/>
    <property type="project" value="EnsemblFungi"/>
</dbReference>
<feature type="domain" description="CBS" evidence="10">
    <location>
        <begin position="545"/>
        <end position="605"/>
    </location>
</feature>
<evidence type="ECO:0000256" key="3">
    <source>
        <dbReference type="ARBA" id="ARBA00022692"/>
    </source>
</evidence>
<evidence type="ECO:0000259" key="10">
    <source>
        <dbReference type="PROSITE" id="PS51371"/>
    </source>
</evidence>
<comment type="similarity">
    <text evidence="9">Belongs to the chloride channel (TC 2.A.49) family.</text>
</comment>
<keyword evidence="5 9" id="KW-0406">Ion transport</keyword>
<evidence type="ECO:0000256" key="8">
    <source>
        <dbReference type="PROSITE-ProRule" id="PRU00703"/>
    </source>
</evidence>
<organism evidence="11 12">
    <name type="scientific">Conidiobolus coronatus (strain ATCC 28846 / CBS 209.66 / NRRL 28638)</name>
    <name type="common">Delacroixia coronata</name>
    <dbReference type="NCBI Taxonomy" id="796925"/>
    <lineage>
        <taxon>Eukaryota</taxon>
        <taxon>Fungi</taxon>
        <taxon>Fungi incertae sedis</taxon>
        <taxon>Zoopagomycota</taxon>
        <taxon>Entomophthoromycotina</taxon>
        <taxon>Entomophthoromycetes</taxon>
        <taxon>Entomophthorales</taxon>
        <taxon>Ancylistaceae</taxon>
        <taxon>Conidiobolus</taxon>
    </lineage>
</organism>
<dbReference type="Gene3D" id="3.90.1280.20">
    <property type="match status" value="1"/>
</dbReference>
<dbReference type="GO" id="GO:0005769">
    <property type="term" value="C:early endosome"/>
    <property type="evidence" value="ECO:0007669"/>
    <property type="project" value="TreeGrafter"/>
</dbReference>
<dbReference type="Gene3D" id="1.10.3080.10">
    <property type="entry name" value="Clc chloride channel"/>
    <property type="match status" value="1"/>
</dbReference>
<sequence>MATNLINWVSDNNKSRLREAKLKESYDSSLVNRFYAAYEAAQSWIVVLLVGGAIGTSAAFISITSEWLSDIKLGRCSTNWYLNQKFCCWEIEDNEGECANWIPWGQFGNNEYSLTWIDFLVYVIAGTLFGTLCCYLILKIGPHAAGSGIAQIKAVLGGFILKGFFSWETLLMKIFGLVLAVASGLSLGKEGPSVHLASCLGNLISNFFSKFQGNRSKQREILSASAAAGVAVAFGSPVGGILYSLEELSTHFPMKTLWRSFFCALVATVVLQSWNPFRTGKIVLYQVTYSQGWHNFEIPFFIILGALGGLYGAFTMRLNKWVENYRVHLTGNRAIYEVAVLAFLTSIISYFNRFLKVDMSESLLILFRDCSEHDYAGLCNDNQTSSTVTSLILAAIIRMLLVCFTYGCKVPAGIFVPSMAIGACYGRAIGIMVEAFYKSNPKLWIFSDCPPEGACIAPGTYAFLGAAASLGGITKVTVTVVVVMFELTGAVDHILPTMITVISTKLVGDVFYHGGIADKAIEWKGFPFLNQHHSTLGPSPVGQMMVTDIKSIPATGWKLNELLDFLQQTDCRGFPVIKGVDNNRIEGFIEREDILRVINRATIEFSVSQSAHCFFNPHQIGAMSSSSIDFGRYIDVNPVIVHPKLPLETVESFFAKIGPRVILIEHQGKLMGLVTKKDLLKYQRQIHDKSNSSPIRKDKNRGFTELETQDFDDEEYPLTGFH</sequence>
<dbReference type="GO" id="GO:0005247">
    <property type="term" value="F:voltage-gated chloride channel activity"/>
    <property type="evidence" value="ECO:0007669"/>
    <property type="project" value="EnsemblFungi"/>
</dbReference>
<keyword evidence="6" id="KW-0472">Membrane</keyword>
<dbReference type="STRING" id="796925.A0A137NYC0"/>
<evidence type="ECO:0000256" key="5">
    <source>
        <dbReference type="ARBA" id="ARBA00023065"/>
    </source>
</evidence>
<dbReference type="GO" id="GO:0005783">
    <property type="term" value="C:endoplasmic reticulum"/>
    <property type="evidence" value="ECO:0007669"/>
    <property type="project" value="EnsemblFungi"/>
</dbReference>
<keyword evidence="7 9" id="KW-0868">Chloride</keyword>
<reference evidence="11 12" key="1">
    <citation type="journal article" date="2015" name="Genome Biol. Evol.">
        <title>Phylogenomic analyses indicate that early fungi evolved digesting cell walls of algal ancestors of land plants.</title>
        <authorList>
            <person name="Chang Y."/>
            <person name="Wang S."/>
            <person name="Sekimoto S."/>
            <person name="Aerts A.L."/>
            <person name="Choi C."/>
            <person name="Clum A."/>
            <person name="LaButti K.M."/>
            <person name="Lindquist E.A."/>
            <person name="Yee Ngan C."/>
            <person name="Ohm R.A."/>
            <person name="Salamov A.A."/>
            <person name="Grigoriev I.V."/>
            <person name="Spatafora J.W."/>
            <person name="Berbee M.L."/>
        </authorList>
    </citation>
    <scope>NUCLEOTIDE SEQUENCE [LARGE SCALE GENOMIC DNA]</scope>
    <source>
        <strain evidence="11 12">NRRL 28638</strain>
    </source>
</reference>
<dbReference type="CDD" id="cd03684">
    <property type="entry name" value="ClC_3_like"/>
    <property type="match status" value="1"/>
</dbReference>
<dbReference type="Pfam" id="PF00571">
    <property type="entry name" value="CBS"/>
    <property type="match status" value="2"/>
</dbReference>
<dbReference type="CDD" id="cd04591">
    <property type="entry name" value="CBS_pair_voltage-gated_CLC_euk_bac"/>
    <property type="match status" value="1"/>
</dbReference>
<dbReference type="InterPro" id="IPR014743">
    <property type="entry name" value="Cl-channel_core"/>
</dbReference>
<dbReference type="GO" id="GO:0034756">
    <property type="term" value="P:regulation of iron ion transport"/>
    <property type="evidence" value="ECO:0007669"/>
    <property type="project" value="EnsemblFungi"/>
</dbReference>
<gene>
    <name evidence="11" type="ORF">CONCODRAFT_76157</name>
</gene>
<dbReference type="Proteomes" id="UP000070444">
    <property type="component" value="Unassembled WGS sequence"/>
</dbReference>
<dbReference type="InterPro" id="IPR001807">
    <property type="entry name" value="ClC"/>
</dbReference>
<dbReference type="FunFam" id="1.10.3080.10:FF:000011">
    <property type="entry name" value="Chloride channel protein"/>
    <property type="match status" value="1"/>
</dbReference>
<evidence type="ECO:0000256" key="1">
    <source>
        <dbReference type="ARBA" id="ARBA00004141"/>
    </source>
</evidence>
<keyword evidence="12" id="KW-1185">Reference proteome</keyword>
<comment type="subcellular location">
    <subcellularLocation>
        <location evidence="1 9">Membrane</location>
        <topology evidence="1 9">Multi-pass membrane protein</topology>
    </subcellularLocation>
</comment>
<proteinExistence type="inferred from homology"/>